<feature type="domain" description="HTH lacI-type" evidence="5">
    <location>
        <begin position="25"/>
        <end position="82"/>
    </location>
</feature>
<evidence type="ECO:0000256" key="2">
    <source>
        <dbReference type="ARBA" id="ARBA00023125"/>
    </source>
</evidence>
<reference evidence="7" key="1">
    <citation type="journal article" date="2019" name="Int. J. Syst. Evol. Microbiol.">
        <title>The Global Catalogue of Microorganisms (GCM) 10K type strain sequencing project: providing services to taxonomists for standard genome sequencing and annotation.</title>
        <authorList>
            <consortium name="The Broad Institute Genomics Platform"/>
            <consortium name="The Broad Institute Genome Sequencing Center for Infectious Disease"/>
            <person name="Wu L."/>
            <person name="Ma J."/>
        </authorList>
    </citation>
    <scope>NUCLEOTIDE SEQUENCE [LARGE SCALE GENOMIC DNA]</scope>
    <source>
        <strain evidence="7">CGMCC 1.16026</strain>
    </source>
</reference>
<keyword evidence="7" id="KW-1185">Reference proteome</keyword>
<dbReference type="Pfam" id="PF13377">
    <property type="entry name" value="Peripla_BP_3"/>
    <property type="match status" value="1"/>
</dbReference>
<dbReference type="InterPro" id="IPR046335">
    <property type="entry name" value="LacI/GalR-like_sensor"/>
</dbReference>
<dbReference type="CDD" id="cd01392">
    <property type="entry name" value="HTH_LacI"/>
    <property type="match status" value="1"/>
</dbReference>
<keyword evidence="3" id="KW-0804">Transcription</keyword>
<evidence type="ECO:0000313" key="6">
    <source>
        <dbReference type="EMBL" id="MFC6645290.1"/>
    </source>
</evidence>
<dbReference type="Pfam" id="PF00356">
    <property type="entry name" value="LacI"/>
    <property type="match status" value="1"/>
</dbReference>
<accession>A0ABW1ZA36</accession>
<keyword evidence="1" id="KW-0805">Transcription regulation</keyword>
<sequence length="368" mass="40434">MLDSIVPRKPEPKPSGPAPADGKRVSLKVLGEYLGLSPATISLVLNNSPVAQSIPPATRQRVLAAAEKFNYRPNPLARSLRMNRTHTVGIIAPEHSEGYFTGLMMAIESYLIQAGYLYFTVSHLGRKELLSEYTRMLVNRQVDGVLLINTRLPEALPIPTVAISSHSLHKNVIDVLLDHDAAAQETMQHLYDLGHRRIAFMRGQPEALDSQYRWEATLRAAKALGLTVDESLCIAIAHNSWSPDLGYEPVLNLLDRTRDFTALVCFNDLAAIGAFRAVADRGLSCPQDLSIIGFDDIAAAGYSIPRLSTVRQPLQQMGEAAARVLIEAIESKPHEQELCFAPELIERDSTAARSTPLRKVSAKKSARS</sequence>
<gene>
    <name evidence="6" type="ORF">ACFQBQ_06745</name>
</gene>
<dbReference type="EMBL" id="JBHSWI010000001">
    <property type="protein sequence ID" value="MFC6645290.1"/>
    <property type="molecule type" value="Genomic_DNA"/>
</dbReference>
<protein>
    <submittedName>
        <fullName evidence="6">LacI family DNA-binding transcriptional regulator</fullName>
    </submittedName>
</protein>
<dbReference type="PROSITE" id="PS50932">
    <property type="entry name" value="HTH_LACI_2"/>
    <property type="match status" value="1"/>
</dbReference>
<keyword evidence="2 6" id="KW-0238">DNA-binding</keyword>
<dbReference type="CDD" id="cd06267">
    <property type="entry name" value="PBP1_LacI_sugar_binding-like"/>
    <property type="match status" value="1"/>
</dbReference>
<dbReference type="SMART" id="SM00354">
    <property type="entry name" value="HTH_LACI"/>
    <property type="match status" value="1"/>
</dbReference>
<dbReference type="Gene3D" id="1.10.260.40">
    <property type="entry name" value="lambda repressor-like DNA-binding domains"/>
    <property type="match status" value="1"/>
</dbReference>
<dbReference type="GO" id="GO:0003677">
    <property type="term" value="F:DNA binding"/>
    <property type="evidence" value="ECO:0007669"/>
    <property type="project" value="UniProtKB-KW"/>
</dbReference>
<dbReference type="InterPro" id="IPR000843">
    <property type="entry name" value="HTH_LacI"/>
</dbReference>
<name>A0ABW1ZA36_9BACT</name>
<evidence type="ECO:0000259" key="5">
    <source>
        <dbReference type="PROSITE" id="PS50932"/>
    </source>
</evidence>
<dbReference type="Proteomes" id="UP001596391">
    <property type="component" value="Unassembled WGS sequence"/>
</dbReference>
<dbReference type="RefSeq" id="WP_263371669.1">
    <property type="nucleotide sequence ID" value="NZ_JAGSYD010000003.1"/>
</dbReference>
<dbReference type="PANTHER" id="PTHR30146">
    <property type="entry name" value="LACI-RELATED TRANSCRIPTIONAL REPRESSOR"/>
    <property type="match status" value="1"/>
</dbReference>
<dbReference type="SUPFAM" id="SSF47413">
    <property type="entry name" value="lambda repressor-like DNA-binding domains"/>
    <property type="match status" value="1"/>
</dbReference>
<evidence type="ECO:0000256" key="4">
    <source>
        <dbReference type="SAM" id="MobiDB-lite"/>
    </source>
</evidence>
<feature type="region of interest" description="Disordered" evidence="4">
    <location>
        <begin position="1"/>
        <end position="23"/>
    </location>
</feature>
<organism evidence="6 7">
    <name type="scientific">Granulicella cerasi</name>
    <dbReference type="NCBI Taxonomy" id="741063"/>
    <lineage>
        <taxon>Bacteria</taxon>
        <taxon>Pseudomonadati</taxon>
        <taxon>Acidobacteriota</taxon>
        <taxon>Terriglobia</taxon>
        <taxon>Terriglobales</taxon>
        <taxon>Acidobacteriaceae</taxon>
        <taxon>Granulicella</taxon>
    </lineage>
</organism>
<evidence type="ECO:0000313" key="7">
    <source>
        <dbReference type="Proteomes" id="UP001596391"/>
    </source>
</evidence>
<proteinExistence type="predicted"/>
<evidence type="ECO:0000256" key="3">
    <source>
        <dbReference type="ARBA" id="ARBA00023163"/>
    </source>
</evidence>
<dbReference type="Gene3D" id="3.40.50.2300">
    <property type="match status" value="2"/>
</dbReference>
<dbReference type="InterPro" id="IPR010982">
    <property type="entry name" value="Lambda_DNA-bd_dom_sf"/>
</dbReference>
<comment type="caution">
    <text evidence="6">The sequence shown here is derived from an EMBL/GenBank/DDBJ whole genome shotgun (WGS) entry which is preliminary data.</text>
</comment>
<feature type="compositionally biased region" description="Basic and acidic residues" evidence="4">
    <location>
        <begin position="1"/>
        <end position="12"/>
    </location>
</feature>
<evidence type="ECO:0000256" key="1">
    <source>
        <dbReference type="ARBA" id="ARBA00023015"/>
    </source>
</evidence>
<dbReference type="SUPFAM" id="SSF53822">
    <property type="entry name" value="Periplasmic binding protein-like I"/>
    <property type="match status" value="1"/>
</dbReference>
<dbReference type="InterPro" id="IPR028082">
    <property type="entry name" value="Peripla_BP_I"/>
</dbReference>
<dbReference type="PANTHER" id="PTHR30146:SF109">
    <property type="entry name" value="HTH-TYPE TRANSCRIPTIONAL REGULATOR GALS"/>
    <property type="match status" value="1"/>
</dbReference>